<feature type="chain" id="PRO_5016760211" evidence="2">
    <location>
        <begin position="26"/>
        <end position="230"/>
    </location>
</feature>
<proteinExistence type="predicted"/>
<dbReference type="RefSeq" id="WP_114436335.1">
    <property type="nucleotide sequence ID" value="NZ_QPIZ01000002.1"/>
</dbReference>
<name>A0A368VJA7_9BACT</name>
<evidence type="ECO:0000313" key="4">
    <source>
        <dbReference type="EMBL" id="RCW39081.1"/>
    </source>
</evidence>
<accession>A0A368VJA7</accession>
<dbReference type="Proteomes" id="UP000252733">
    <property type="component" value="Unassembled WGS sequence"/>
</dbReference>
<protein>
    <submittedName>
        <fullName evidence="4">Uncharacterized protein DUF3347</fullName>
    </submittedName>
</protein>
<keyword evidence="5" id="KW-1185">Reference proteome</keyword>
<feature type="signal peptide" evidence="2">
    <location>
        <begin position="1"/>
        <end position="25"/>
    </location>
</feature>
<organism evidence="4 5">
    <name type="scientific">Marinilabilia salmonicolor</name>
    <dbReference type="NCBI Taxonomy" id="989"/>
    <lineage>
        <taxon>Bacteria</taxon>
        <taxon>Pseudomonadati</taxon>
        <taxon>Bacteroidota</taxon>
        <taxon>Bacteroidia</taxon>
        <taxon>Marinilabiliales</taxon>
        <taxon>Marinilabiliaceae</taxon>
        <taxon>Marinilabilia</taxon>
    </lineage>
</organism>
<dbReference type="EMBL" id="QPIZ01000002">
    <property type="protein sequence ID" value="RCW39081.1"/>
    <property type="molecule type" value="Genomic_DNA"/>
</dbReference>
<evidence type="ECO:0000259" key="3">
    <source>
        <dbReference type="Pfam" id="PF11827"/>
    </source>
</evidence>
<evidence type="ECO:0000256" key="1">
    <source>
        <dbReference type="SAM" id="MobiDB-lite"/>
    </source>
</evidence>
<sequence>MKTKRKILLAVALTFALAVVLTSCGGGSKQKKDSSNVTPTEHGSMSEGGEHESSSDIMHKQHSGLAENFAHKDIVILEEKYPVGKETQNELEQVIDAYLRLKDALVSDDEEAVNIAVGLMAEKASAVVPEQLEGEGLEAWQNHKTLYDAKLKEMKHISGLENKRSYFSHLSEIMYCTIKSFGLKQGNLFAAYCPMALDNKGAYWISDSKEIRNPYMGAKMPTCGEIKEEL</sequence>
<keyword evidence="2" id="KW-0732">Signal</keyword>
<feature type="region of interest" description="Disordered" evidence="1">
    <location>
        <begin position="25"/>
        <end position="60"/>
    </location>
</feature>
<evidence type="ECO:0000256" key="2">
    <source>
        <dbReference type="SAM" id="SignalP"/>
    </source>
</evidence>
<gene>
    <name evidence="4" type="ORF">DFO77_102236</name>
</gene>
<evidence type="ECO:0000313" key="5">
    <source>
        <dbReference type="Proteomes" id="UP000252733"/>
    </source>
</evidence>
<dbReference type="InterPro" id="IPR021782">
    <property type="entry name" value="DUF3347"/>
</dbReference>
<reference evidence="4 5" key="1">
    <citation type="submission" date="2018-07" db="EMBL/GenBank/DDBJ databases">
        <title>Freshwater and sediment microbial communities from various areas in North America, analyzing microbe dynamics in response to fracking.</title>
        <authorList>
            <person name="Lamendella R."/>
        </authorList>
    </citation>
    <scope>NUCLEOTIDE SEQUENCE [LARGE SCALE GENOMIC DNA]</scope>
    <source>
        <strain evidence="4 5">160A</strain>
    </source>
</reference>
<comment type="caution">
    <text evidence="4">The sequence shown here is derived from an EMBL/GenBank/DDBJ whole genome shotgun (WGS) entry which is preliminary data.</text>
</comment>
<dbReference type="PROSITE" id="PS51257">
    <property type="entry name" value="PROKAR_LIPOPROTEIN"/>
    <property type="match status" value="1"/>
</dbReference>
<feature type="domain" description="DUF3347" evidence="3">
    <location>
        <begin position="94"/>
        <end position="185"/>
    </location>
</feature>
<dbReference type="AlphaFoldDB" id="A0A368VJA7"/>
<feature type="compositionally biased region" description="Basic and acidic residues" evidence="1">
    <location>
        <begin position="48"/>
        <end position="59"/>
    </location>
</feature>
<dbReference type="Pfam" id="PF11827">
    <property type="entry name" value="DUF3347"/>
    <property type="match status" value="1"/>
</dbReference>